<evidence type="ECO:0000313" key="2">
    <source>
        <dbReference type="EMBL" id="CAB4338888.1"/>
    </source>
</evidence>
<keyword evidence="1" id="KW-0472">Membrane</keyword>
<evidence type="ECO:0000256" key="1">
    <source>
        <dbReference type="SAM" id="Phobius"/>
    </source>
</evidence>
<keyword evidence="1" id="KW-0812">Transmembrane</keyword>
<keyword evidence="1" id="KW-1133">Transmembrane helix</keyword>
<reference evidence="2" key="1">
    <citation type="submission" date="2020-05" db="EMBL/GenBank/DDBJ databases">
        <authorList>
            <person name="Chiriac C."/>
            <person name="Salcher M."/>
            <person name="Ghai R."/>
            <person name="Kavagutti S V."/>
        </authorList>
    </citation>
    <scope>NUCLEOTIDE SEQUENCE</scope>
</reference>
<name>A0A6J5ZBU0_9ZZZZ</name>
<gene>
    <name evidence="2" type="ORF">UFOPK3574_00760</name>
</gene>
<organism evidence="2">
    <name type="scientific">freshwater metagenome</name>
    <dbReference type="NCBI Taxonomy" id="449393"/>
    <lineage>
        <taxon>unclassified sequences</taxon>
        <taxon>metagenomes</taxon>
        <taxon>ecological metagenomes</taxon>
    </lineage>
</organism>
<accession>A0A6J5ZBU0</accession>
<protein>
    <submittedName>
        <fullName evidence="2">Unannotated protein</fullName>
    </submittedName>
</protein>
<sequence length="234" mass="25705">MATRMKKNQTPDELISEIKVWATKNHCQDDALVTALLADLENGQDLDAWASLDSLEILPSVEYKAGDKQLRLTNLIAIARNILVFVPVALTWIAVSKATTAFELYTAANPNAVVNFLEFWQNGYGILSKDWTIGHIALLDGAIIGLVIALSVAVSVLELRHKRSMRTTVAVLDKERLTLALKIFKYLHSHKTSTPAVVNAGIAGSVRNLLATSKEMAKASKELTKNLKKSVKEK</sequence>
<feature type="transmembrane region" description="Helical" evidence="1">
    <location>
        <begin position="72"/>
        <end position="95"/>
    </location>
</feature>
<proteinExistence type="predicted"/>
<dbReference type="AlphaFoldDB" id="A0A6J5ZBU0"/>
<dbReference type="EMBL" id="CAESAF010000080">
    <property type="protein sequence ID" value="CAB4338888.1"/>
    <property type="molecule type" value="Genomic_DNA"/>
</dbReference>
<feature type="transmembrane region" description="Helical" evidence="1">
    <location>
        <begin position="133"/>
        <end position="157"/>
    </location>
</feature>